<sequence length="170" mass="19649">MNQQEPKQQERQQSIDTLRELIRDIKICMLTTHSSEAGLRSRPMITARHEFDGELWLFTHANDPKVKEIEQDPHVNLVYSEPREDRYISISGQAQLIQNKQKAELLWTDSLNEWFSGGPEDPSLMLICVHVAEAEYWDANVQNLSDAVRALFFTSTAPKHDKLEWSDTPS</sequence>
<evidence type="ECO:0000259" key="1">
    <source>
        <dbReference type="Pfam" id="PF16242"/>
    </source>
</evidence>
<dbReference type="OrthoDB" id="9795235at2"/>
<accession>A0A517PT86</accession>
<name>A0A517PT86_9PLAN</name>
<dbReference type="InterPro" id="IPR038725">
    <property type="entry name" value="YdaG_split_barrel_FMN-bd"/>
</dbReference>
<dbReference type="Proteomes" id="UP000320421">
    <property type="component" value="Chromosome"/>
</dbReference>
<gene>
    <name evidence="2" type="ORF">HG66A1_43860</name>
</gene>
<dbReference type="InterPro" id="IPR052917">
    <property type="entry name" value="Stress-Dev_Protein"/>
</dbReference>
<dbReference type="InterPro" id="IPR012349">
    <property type="entry name" value="Split_barrel_FMN-bd"/>
</dbReference>
<evidence type="ECO:0000313" key="3">
    <source>
        <dbReference type="Proteomes" id="UP000320421"/>
    </source>
</evidence>
<evidence type="ECO:0000313" key="2">
    <source>
        <dbReference type="EMBL" id="QDT22578.1"/>
    </source>
</evidence>
<dbReference type="EMBL" id="CP036266">
    <property type="protein sequence ID" value="QDT22578.1"/>
    <property type="molecule type" value="Genomic_DNA"/>
</dbReference>
<dbReference type="PANTHER" id="PTHR34818">
    <property type="entry name" value="PROTEIN BLI-3"/>
    <property type="match status" value="1"/>
</dbReference>
<feature type="domain" description="General stress protein FMN-binding split barrel" evidence="1">
    <location>
        <begin position="14"/>
        <end position="148"/>
    </location>
</feature>
<dbReference type="RefSeq" id="WP_145188667.1">
    <property type="nucleotide sequence ID" value="NZ_CP036266.1"/>
</dbReference>
<proteinExistence type="predicted"/>
<dbReference type="PANTHER" id="PTHR34818:SF1">
    <property type="entry name" value="PROTEIN BLI-3"/>
    <property type="match status" value="1"/>
</dbReference>
<reference evidence="2 3" key="1">
    <citation type="submission" date="2019-02" db="EMBL/GenBank/DDBJ databases">
        <title>Deep-cultivation of Planctomycetes and their phenomic and genomic characterization uncovers novel biology.</title>
        <authorList>
            <person name="Wiegand S."/>
            <person name="Jogler M."/>
            <person name="Boedeker C."/>
            <person name="Pinto D."/>
            <person name="Vollmers J."/>
            <person name="Rivas-Marin E."/>
            <person name="Kohn T."/>
            <person name="Peeters S.H."/>
            <person name="Heuer A."/>
            <person name="Rast P."/>
            <person name="Oberbeckmann S."/>
            <person name="Bunk B."/>
            <person name="Jeske O."/>
            <person name="Meyerdierks A."/>
            <person name="Storesund J.E."/>
            <person name="Kallscheuer N."/>
            <person name="Luecker S."/>
            <person name="Lage O.M."/>
            <person name="Pohl T."/>
            <person name="Merkel B.J."/>
            <person name="Hornburger P."/>
            <person name="Mueller R.-W."/>
            <person name="Bruemmer F."/>
            <person name="Labrenz M."/>
            <person name="Spormann A.M."/>
            <person name="Op den Camp H."/>
            <person name="Overmann J."/>
            <person name="Amann R."/>
            <person name="Jetten M.S.M."/>
            <person name="Mascher T."/>
            <person name="Medema M.H."/>
            <person name="Devos D.P."/>
            <person name="Kaster A.-K."/>
            <person name="Ovreas L."/>
            <person name="Rohde M."/>
            <person name="Galperin M.Y."/>
            <person name="Jogler C."/>
        </authorList>
    </citation>
    <scope>NUCLEOTIDE SEQUENCE [LARGE SCALE GENOMIC DNA]</scope>
    <source>
        <strain evidence="2 3">HG66A1</strain>
    </source>
</reference>
<keyword evidence="3" id="KW-1185">Reference proteome</keyword>
<dbReference type="Pfam" id="PF16242">
    <property type="entry name" value="Pyrid_ox_like"/>
    <property type="match status" value="1"/>
</dbReference>
<dbReference type="Gene3D" id="2.30.110.10">
    <property type="entry name" value="Electron Transport, Fmn-binding Protein, Chain A"/>
    <property type="match status" value="1"/>
</dbReference>
<dbReference type="AlphaFoldDB" id="A0A517PT86"/>
<protein>
    <submittedName>
        <fullName evidence="2">Pyridoxamine 5'-phosphate oxidase</fullName>
    </submittedName>
</protein>
<dbReference type="SUPFAM" id="SSF50475">
    <property type="entry name" value="FMN-binding split barrel"/>
    <property type="match status" value="1"/>
</dbReference>
<organism evidence="2 3">
    <name type="scientific">Gimesia chilikensis</name>
    <dbReference type="NCBI Taxonomy" id="2605989"/>
    <lineage>
        <taxon>Bacteria</taxon>
        <taxon>Pseudomonadati</taxon>
        <taxon>Planctomycetota</taxon>
        <taxon>Planctomycetia</taxon>
        <taxon>Planctomycetales</taxon>
        <taxon>Planctomycetaceae</taxon>
        <taxon>Gimesia</taxon>
    </lineage>
</organism>